<evidence type="ECO:0000313" key="1">
    <source>
        <dbReference type="Proteomes" id="UP000095286"/>
    </source>
</evidence>
<dbReference type="Proteomes" id="UP000095286">
    <property type="component" value="Unplaced"/>
</dbReference>
<reference evidence="2" key="1">
    <citation type="submission" date="2016-11" db="UniProtKB">
        <authorList>
            <consortium name="WormBaseParasite"/>
        </authorList>
    </citation>
    <scope>IDENTIFICATION</scope>
    <source>
        <strain evidence="2">KR3021</strain>
    </source>
</reference>
<organism evidence="1 2">
    <name type="scientific">Rhabditophanes sp. KR3021</name>
    <dbReference type="NCBI Taxonomy" id="114890"/>
    <lineage>
        <taxon>Eukaryota</taxon>
        <taxon>Metazoa</taxon>
        <taxon>Ecdysozoa</taxon>
        <taxon>Nematoda</taxon>
        <taxon>Chromadorea</taxon>
        <taxon>Rhabditida</taxon>
        <taxon>Tylenchina</taxon>
        <taxon>Panagrolaimomorpha</taxon>
        <taxon>Strongyloidoidea</taxon>
        <taxon>Alloionematidae</taxon>
        <taxon>Rhabditophanes</taxon>
    </lineage>
</organism>
<name>A0AC35UHG5_9BILA</name>
<accession>A0AC35UHG5</accession>
<proteinExistence type="predicted"/>
<sequence length="269" mass="31910">MKLWFIFVLILHISCIFGKRELKLVHTILRHGERMPLANYPRDVVDESYWDLPYGALTENGIKQVYQQGSRLRKRYVDDFKFISPKYNEISALSTSVERCLLSAGSFLSGLFSQKKIDDEGWSLNWTPIPVKTDYFGSDKECGMELLKSLIFLLIMLLPYTELKRYHKYRSKRYHLTLSIRNHNISDVKFFRLVGVDNTADFNLPMGKIFTKDYEVSRKGYWTLFVEFPGDRYAKSPRKIISRDSHQHWLMEVYYFYESVGFSSWHKMK</sequence>
<evidence type="ECO:0000313" key="2">
    <source>
        <dbReference type="WBParaSite" id="RSKR_0001144800.1"/>
    </source>
</evidence>
<protein>
    <submittedName>
        <fullName evidence="2">Lysosomal acid phosphatase</fullName>
    </submittedName>
</protein>
<dbReference type="WBParaSite" id="RSKR_0001144800.1">
    <property type="protein sequence ID" value="RSKR_0001144800.1"/>
    <property type="gene ID" value="RSKR_0001144800"/>
</dbReference>